<feature type="domain" description="LUD" evidence="2">
    <location>
        <begin position="171"/>
        <end position="352"/>
    </location>
</feature>
<dbReference type="OrthoDB" id="15060at2759"/>
<dbReference type="EMBL" id="KQ965759">
    <property type="protein sequence ID" value="KXS15909.1"/>
    <property type="molecule type" value="Genomic_DNA"/>
</dbReference>
<dbReference type="PANTHER" id="PTHR36179:SF2">
    <property type="entry name" value="LUD DOMAIN-CONTAINING PROTEIN"/>
    <property type="match status" value="1"/>
</dbReference>
<evidence type="ECO:0000259" key="2">
    <source>
        <dbReference type="Pfam" id="PF02589"/>
    </source>
</evidence>
<evidence type="ECO:0000256" key="1">
    <source>
        <dbReference type="SAM" id="MobiDB-lite"/>
    </source>
</evidence>
<feature type="region of interest" description="Disordered" evidence="1">
    <location>
        <begin position="19"/>
        <end position="134"/>
    </location>
</feature>
<feature type="compositionally biased region" description="Low complexity" evidence="1">
    <location>
        <begin position="84"/>
        <end position="106"/>
    </location>
</feature>
<name>A0A139AGU4_GONPJ</name>
<dbReference type="InterPro" id="IPR003741">
    <property type="entry name" value="LUD_dom"/>
</dbReference>
<dbReference type="PANTHER" id="PTHR36179">
    <property type="entry name" value="LUD_DOM DOMAIN-CONTAINING PROTEIN"/>
    <property type="match status" value="1"/>
</dbReference>
<evidence type="ECO:0000313" key="3">
    <source>
        <dbReference type="EMBL" id="KXS15909.1"/>
    </source>
</evidence>
<keyword evidence="4" id="KW-1185">Reference proteome</keyword>
<proteinExistence type="predicted"/>
<protein>
    <submittedName>
        <fullName evidence="3">DUF1121-domain-containing protein</fullName>
    </submittedName>
</protein>
<feature type="compositionally biased region" description="Low complexity" evidence="1">
    <location>
        <begin position="62"/>
        <end position="77"/>
    </location>
</feature>
<dbReference type="AlphaFoldDB" id="A0A139AGU4"/>
<feature type="compositionally biased region" description="Basic and acidic residues" evidence="1">
    <location>
        <begin position="107"/>
        <end position="134"/>
    </location>
</feature>
<accession>A0A139AGU4</accession>
<dbReference type="Pfam" id="PF02589">
    <property type="entry name" value="LUD_dom"/>
    <property type="match status" value="1"/>
</dbReference>
<organism evidence="3 4">
    <name type="scientific">Gonapodya prolifera (strain JEL478)</name>
    <name type="common">Monoblepharis prolifera</name>
    <dbReference type="NCBI Taxonomy" id="1344416"/>
    <lineage>
        <taxon>Eukaryota</taxon>
        <taxon>Fungi</taxon>
        <taxon>Fungi incertae sedis</taxon>
        <taxon>Chytridiomycota</taxon>
        <taxon>Chytridiomycota incertae sedis</taxon>
        <taxon>Monoblepharidomycetes</taxon>
        <taxon>Monoblepharidales</taxon>
        <taxon>Gonapodyaceae</taxon>
        <taxon>Gonapodya</taxon>
    </lineage>
</organism>
<sequence length="359" mass="37793">MSEQTPIKNFFRRLSQKFNLDKKSTPAASSPLAAVKEDKPATAEPAGEPSSADAAATKEVEVAAAPVAEAPATPAAEPAKEAETPAVTEPGKAVEAPAAETAPVTEAAKEEVKEEVKEEKKEEAKEEAAPAPEKKIPVSAAEFQKEYKDHPLIADADFAKYNAPASGELYAEAVEGLTKAGFIVHQVATKEEALEVLKGLAPEGASVSNGSSTGLIEVGFIDFLKYKNFHALLLAEQDQAKAAKLRQEGYSADYFFASPNAISSSGSLITADLTGTKTAGLIASSNVVFFAGSNKIVAGGIEEAHKRVEDFAVKVESLRAHLVYGVERSVANNIVVLSGSNPWGPKRIHVVLSTEAYGF</sequence>
<evidence type="ECO:0000313" key="4">
    <source>
        <dbReference type="Proteomes" id="UP000070544"/>
    </source>
</evidence>
<reference evidence="3 4" key="1">
    <citation type="journal article" date="2015" name="Genome Biol. Evol.">
        <title>Phylogenomic analyses indicate that early fungi evolved digesting cell walls of algal ancestors of land plants.</title>
        <authorList>
            <person name="Chang Y."/>
            <person name="Wang S."/>
            <person name="Sekimoto S."/>
            <person name="Aerts A.L."/>
            <person name="Choi C."/>
            <person name="Clum A."/>
            <person name="LaButti K.M."/>
            <person name="Lindquist E.A."/>
            <person name="Yee Ngan C."/>
            <person name="Ohm R.A."/>
            <person name="Salamov A.A."/>
            <person name="Grigoriev I.V."/>
            <person name="Spatafora J.W."/>
            <person name="Berbee M.L."/>
        </authorList>
    </citation>
    <scope>NUCLEOTIDE SEQUENCE [LARGE SCALE GENOMIC DNA]</scope>
    <source>
        <strain evidence="3 4">JEL478</strain>
    </source>
</reference>
<gene>
    <name evidence="3" type="ORF">M427DRAFT_69789</name>
</gene>
<dbReference type="Proteomes" id="UP000070544">
    <property type="component" value="Unassembled WGS sequence"/>
</dbReference>